<dbReference type="OrthoDB" id="9789940at2"/>
<organism evidence="7 8">
    <name type="scientific">Modicisalibacter muralis</name>
    <dbReference type="NCBI Taxonomy" id="119000"/>
    <lineage>
        <taxon>Bacteria</taxon>
        <taxon>Pseudomonadati</taxon>
        <taxon>Pseudomonadota</taxon>
        <taxon>Gammaproteobacteria</taxon>
        <taxon>Oceanospirillales</taxon>
        <taxon>Halomonadaceae</taxon>
        <taxon>Modicisalibacter</taxon>
    </lineage>
</organism>
<feature type="transmembrane region" description="Helical" evidence="6">
    <location>
        <begin position="203"/>
        <end position="222"/>
    </location>
</feature>
<gene>
    <name evidence="7" type="ORF">SAMN05661010_00593</name>
</gene>
<comment type="similarity">
    <text evidence="2 6">Belongs to the SURF1 family.</text>
</comment>
<dbReference type="InterPro" id="IPR002994">
    <property type="entry name" value="Surf1/Shy1"/>
</dbReference>
<dbReference type="Pfam" id="PF02104">
    <property type="entry name" value="SURF1"/>
    <property type="match status" value="1"/>
</dbReference>
<dbReference type="PANTHER" id="PTHR23427">
    <property type="entry name" value="SURFEIT LOCUS PROTEIN"/>
    <property type="match status" value="1"/>
</dbReference>
<dbReference type="GO" id="GO:0005886">
    <property type="term" value="C:plasma membrane"/>
    <property type="evidence" value="ECO:0007669"/>
    <property type="project" value="UniProtKB-SubCell"/>
</dbReference>
<protein>
    <recommendedName>
        <fullName evidence="6">SURF1-like protein</fullName>
    </recommendedName>
</protein>
<evidence type="ECO:0000256" key="6">
    <source>
        <dbReference type="RuleBase" id="RU363076"/>
    </source>
</evidence>
<reference evidence="7 8" key="1">
    <citation type="submission" date="2016-10" db="EMBL/GenBank/DDBJ databases">
        <authorList>
            <person name="de Groot N.N."/>
        </authorList>
    </citation>
    <scope>NUCLEOTIDE SEQUENCE [LARGE SCALE GENOMIC DNA]</scope>
    <source>
        <strain evidence="7 8">DSM 14789</strain>
    </source>
</reference>
<keyword evidence="6" id="KW-1003">Cell membrane</keyword>
<evidence type="ECO:0000256" key="4">
    <source>
        <dbReference type="ARBA" id="ARBA00022989"/>
    </source>
</evidence>
<dbReference type="PANTHER" id="PTHR23427:SF2">
    <property type="entry name" value="SURFEIT LOCUS PROTEIN 1"/>
    <property type="match status" value="1"/>
</dbReference>
<accession>A0A1G9G452</accession>
<sequence>MGSVSSNKPESDVKWQSLWWLGWSLLIVLGLVLGAWQWQRAEEKRDYLARLEAAPTLETPTQAPPEGSEVHLQGHYVPQATRFLDNRVLNGRVGVAVLTPLVDDEGRWWLVERGFVPIGPQREDPVIDTPSGRVEVSGQWQVAGERAPVFGPNQQGRWLQSIVLEAWQRSKRFAHPGWLHQVSGAGAFASWWKPSVMPPSRHIGYAIQWWGLALAAAAVMVFGRRYAFVSRHAVKEKS</sequence>
<evidence type="ECO:0000256" key="1">
    <source>
        <dbReference type="ARBA" id="ARBA00004370"/>
    </source>
</evidence>
<dbReference type="Proteomes" id="UP000198654">
    <property type="component" value="Unassembled WGS sequence"/>
</dbReference>
<comment type="subcellular location">
    <subcellularLocation>
        <location evidence="6">Cell membrane</location>
        <topology evidence="6">Multi-pass membrane protein</topology>
    </subcellularLocation>
    <subcellularLocation>
        <location evidence="1">Membrane</location>
    </subcellularLocation>
</comment>
<feature type="transmembrane region" description="Helical" evidence="6">
    <location>
        <begin position="20"/>
        <end position="38"/>
    </location>
</feature>
<dbReference type="AlphaFoldDB" id="A0A1G9G452"/>
<dbReference type="InterPro" id="IPR045214">
    <property type="entry name" value="Surf1/Surf4"/>
</dbReference>
<evidence type="ECO:0000256" key="2">
    <source>
        <dbReference type="ARBA" id="ARBA00007165"/>
    </source>
</evidence>
<evidence type="ECO:0000313" key="8">
    <source>
        <dbReference type="Proteomes" id="UP000198654"/>
    </source>
</evidence>
<dbReference type="EMBL" id="FNGI01000001">
    <property type="protein sequence ID" value="SDK95464.1"/>
    <property type="molecule type" value="Genomic_DNA"/>
</dbReference>
<dbReference type="PROSITE" id="PS50895">
    <property type="entry name" value="SURF1"/>
    <property type="match status" value="1"/>
</dbReference>
<keyword evidence="4 6" id="KW-1133">Transmembrane helix</keyword>
<name>A0A1G9G452_9GAMM</name>
<evidence type="ECO:0000313" key="7">
    <source>
        <dbReference type="EMBL" id="SDK95464.1"/>
    </source>
</evidence>
<keyword evidence="3 6" id="KW-0812">Transmembrane</keyword>
<dbReference type="CDD" id="cd06662">
    <property type="entry name" value="SURF1"/>
    <property type="match status" value="1"/>
</dbReference>
<keyword evidence="8" id="KW-1185">Reference proteome</keyword>
<evidence type="ECO:0000256" key="3">
    <source>
        <dbReference type="ARBA" id="ARBA00022692"/>
    </source>
</evidence>
<proteinExistence type="inferred from homology"/>
<keyword evidence="5 6" id="KW-0472">Membrane</keyword>
<evidence type="ECO:0000256" key="5">
    <source>
        <dbReference type="ARBA" id="ARBA00023136"/>
    </source>
</evidence>
<dbReference type="RefSeq" id="WP_089725316.1">
    <property type="nucleotide sequence ID" value="NZ_FNGI01000001.1"/>
</dbReference>
<dbReference type="STRING" id="119000.SAMN05661010_00593"/>